<organism evidence="2 3">
    <name type="scientific">Anaeromicrobium sediminis</name>
    <dbReference type="NCBI Taxonomy" id="1478221"/>
    <lineage>
        <taxon>Bacteria</taxon>
        <taxon>Bacillati</taxon>
        <taxon>Bacillota</taxon>
        <taxon>Clostridia</taxon>
        <taxon>Peptostreptococcales</taxon>
        <taxon>Thermotaleaceae</taxon>
        <taxon>Anaeromicrobium</taxon>
    </lineage>
</organism>
<dbReference type="PANTHER" id="PTHR34980">
    <property type="entry name" value="INNER MEMBRANE PROTEIN-RELATED-RELATED"/>
    <property type="match status" value="1"/>
</dbReference>
<gene>
    <name evidence="2" type="ORF">CCE28_11240</name>
</gene>
<dbReference type="PANTHER" id="PTHR34980:SF3">
    <property type="entry name" value="BLR8105 PROTEIN"/>
    <property type="match status" value="1"/>
</dbReference>
<dbReference type="EMBL" id="NIBG01000009">
    <property type="protein sequence ID" value="PAB59086.1"/>
    <property type="molecule type" value="Genomic_DNA"/>
</dbReference>
<dbReference type="GO" id="GO:0005886">
    <property type="term" value="C:plasma membrane"/>
    <property type="evidence" value="ECO:0007669"/>
    <property type="project" value="TreeGrafter"/>
</dbReference>
<keyword evidence="3" id="KW-1185">Reference proteome</keyword>
<dbReference type="InterPro" id="IPR008523">
    <property type="entry name" value="DUF805"/>
</dbReference>
<accession>A0A267MHT1</accession>
<name>A0A267MHT1_9FIRM</name>
<evidence type="ECO:0000313" key="3">
    <source>
        <dbReference type="Proteomes" id="UP000216024"/>
    </source>
</evidence>
<dbReference type="Proteomes" id="UP000216024">
    <property type="component" value="Unassembled WGS sequence"/>
</dbReference>
<comment type="caution">
    <text evidence="2">The sequence shown here is derived from an EMBL/GenBank/DDBJ whole genome shotgun (WGS) entry which is preliminary data.</text>
</comment>
<proteinExistence type="predicted"/>
<dbReference type="RefSeq" id="WP_095133816.1">
    <property type="nucleotide sequence ID" value="NZ_NIBG01000009.1"/>
</dbReference>
<sequence>MELILLELSRLFLPKGRIDNLRFIGYSFFLLIFDISLSVLISFNLYIFYIILIWGISCLIVQRLHDLDRPLEHILLLLIPIYNIYLFFCLLFKKGTTGANKYGDPPINHEI</sequence>
<keyword evidence="1" id="KW-0472">Membrane</keyword>
<dbReference type="AlphaFoldDB" id="A0A267MHT1"/>
<evidence type="ECO:0000313" key="2">
    <source>
        <dbReference type="EMBL" id="PAB59086.1"/>
    </source>
</evidence>
<evidence type="ECO:0000256" key="1">
    <source>
        <dbReference type="SAM" id="Phobius"/>
    </source>
</evidence>
<keyword evidence="1" id="KW-1133">Transmembrane helix</keyword>
<feature type="transmembrane region" description="Helical" evidence="1">
    <location>
        <begin position="21"/>
        <end position="40"/>
    </location>
</feature>
<evidence type="ECO:0008006" key="4">
    <source>
        <dbReference type="Google" id="ProtNLM"/>
    </source>
</evidence>
<feature type="transmembrane region" description="Helical" evidence="1">
    <location>
        <begin position="74"/>
        <end position="93"/>
    </location>
</feature>
<reference evidence="2 3" key="1">
    <citation type="submission" date="2017-06" db="EMBL/GenBank/DDBJ databases">
        <title>Draft genome sequence of anaerobic fermentative bacterium Anaeromicrobium sediminis DY2726D isolated from West Pacific Ocean sediments.</title>
        <authorList>
            <person name="Zeng X."/>
        </authorList>
    </citation>
    <scope>NUCLEOTIDE SEQUENCE [LARGE SCALE GENOMIC DNA]</scope>
    <source>
        <strain evidence="2 3">DY2726D</strain>
    </source>
</reference>
<protein>
    <recommendedName>
        <fullName evidence="4">DUF805 domain-containing protein</fullName>
    </recommendedName>
</protein>
<dbReference type="Pfam" id="PF05656">
    <property type="entry name" value="DUF805"/>
    <property type="match status" value="1"/>
</dbReference>
<keyword evidence="1" id="KW-0812">Transmembrane</keyword>